<feature type="domain" description="DUF4174" evidence="2">
    <location>
        <begin position="29"/>
        <end position="148"/>
    </location>
</feature>
<dbReference type="Proteomes" id="UP000199534">
    <property type="component" value="Unassembled WGS sequence"/>
</dbReference>
<evidence type="ECO:0000256" key="1">
    <source>
        <dbReference type="ARBA" id="ARBA00022729"/>
    </source>
</evidence>
<dbReference type="STRING" id="400055.SAMN04490243_2521"/>
<dbReference type="InterPro" id="IPR025232">
    <property type="entry name" value="DUF4174"/>
</dbReference>
<name>A0A1I6HBM5_9FLAO</name>
<dbReference type="EMBL" id="FOYQ01000002">
    <property type="protein sequence ID" value="SFR51833.1"/>
    <property type="molecule type" value="Genomic_DNA"/>
</dbReference>
<sequence length="151" mass="17626">MRYVTHIRNIFTIVLVICCFNMNLHAQNIADLRWKNRVLIVHTNGDSAVKFTQQLREFEGADSELKERKLVLYAIKKDQLSFTSYPDGKSNYEAEIPPDFLGNYRNPKEDFEVHLIGLDGVIKLREKNIVTLEKLFAIIDAMPMRRNEIKN</sequence>
<evidence type="ECO:0000313" key="3">
    <source>
        <dbReference type="EMBL" id="SFR51833.1"/>
    </source>
</evidence>
<organism evidence="3 4">
    <name type="scientific">Robiginitalea myxolifaciens</name>
    <dbReference type="NCBI Taxonomy" id="400055"/>
    <lineage>
        <taxon>Bacteria</taxon>
        <taxon>Pseudomonadati</taxon>
        <taxon>Bacteroidota</taxon>
        <taxon>Flavobacteriia</taxon>
        <taxon>Flavobacteriales</taxon>
        <taxon>Flavobacteriaceae</taxon>
        <taxon>Robiginitalea</taxon>
    </lineage>
</organism>
<keyword evidence="1" id="KW-0732">Signal</keyword>
<evidence type="ECO:0000259" key="2">
    <source>
        <dbReference type="Pfam" id="PF13778"/>
    </source>
</evidence>
<proteinExistence type="predicted"/>
<reference evidence="3 4" key="1">
    <citation type="submission" date="2016-10" db="EMBL/GenBank/DDBJ databases">
        <authorList>
            <person name="de Groot N.N."/>
        </authorList>
    </citation>
    <scope>NUCLEOTIDE SEQUENCE [LARGE SCALE GENOMIC DNA]</scope>
    <source>
        <strain evidence="3 4">DSM 21019</strain>
    </source>
</reference>
<dbReference type="Pfam" id="PF13778">
    <property type="entry name" value="DUF4174"/>
    <property type="match status" value="1"/>
</dbReference>
<accession>A0A1I6HBM5</accession>
<evidence type="ECO:0000313" key="4">
    <source>
        <dbReference type="Proteomes" id="UP000199534"/>
    </source>
</evidence>
<gene>
    <name evidence="3" type="ORF">SAMN04490243_2521</name>
</gene>
<keyword evidence="4" id="KW-1185">Reference proteome</keyword>
<protein>
    <recommendedName>
        <fullName evidence="2">DUF4174 domain-containing protein</fullName>
    </recommendedName>
</protein>
<dbReference type="AlphaFoldDB" id="A0A1I6HBM5"/>